<organism evidence="3 4">
    <name type="scientific">Porites lobata</name>
    <dbReference type="NCBI Taxonomy" id="104759"/>
    <lineage>
        <taxon>Eukaryota</taxon>
        <taxon>Metazoa</taxon>
        <taxon>Cnidaria</taxon>
        <taxon>Anthozoa</taxon>
        <taxon>Hexacorallia</taxon>
        <taxon>Scleractinia</taxon>
        <taxon>Fungiina</taxon>
        <taxon>Poritidae</taxon>
        <taxon>Porites</taxon>
    </lineage>
</organism>
<dbReference type="Gene3D" id="1.10.150.130">
    <property type="match status" value="1"/>
</dbReference>
<reference evidence="3 4" key="1">
    <citation type="submission" date="2022-05" db="EMBL/GenBank/DDBJ databases">
        <authorList>
            <consortium name="Genoscope - CEA"/>
            <person name="William W."/>
        </authorList>
    </citation>
    <scope>NUCLEOTIDE SEQUENCE [LARGE SCALE GENOMIC DNA]</scope>
</reference>
<keyword evidence="4" id="KW-1185">Reference proteome</keyword>
<protein>
    <submittedName>
        <fullName evidence="3">Uncharacterized protein</fullName>
    </submittedName>
</protein>
<dbReference type="EMBL" id="CALNXK010000327">
    <property type="protein sequence ID" value="CAH3182578.1"/>
    <property type="molecule type" value="Genomic_DNA"/>
</dbReference>
<keyword evidence="2" id="KW-0812">Transmembrane</keyword>
<dbReference type="SUPFAM" id="SSF47823">
    <property type="entry name" value="lambda integrase-like, N-terminal domain"/>
    <property type="match status" value="1"/>
</dbReference>
<comment type="caution">
    <text evidence="3">The sequence shown here is derived from an EMBL/GenBank/DDBJ whole genome shotgun (WGS) entry which is preliminary data.</text>
</comment>
<accession>A0ABN8RVM9</accession>
<evidence type="ECO:0000313" key="3">
    <source>
        <dbReference type="EMBL" id="CAH3182578.1"/>
    </source>
</evidence>
<keyword evidence="1" id="KW-0238">DNA-binding</keyword>
<sequence length="199" mass="21983">MTFQIPEKKVCKLKRLLNSAIQNKSSSYRELARIAGSIISEALAVGPISHARAPSTVLKYKSGWLRWREWALSKIGVPVIPAKPLHIAFFISELAKRSSENNIGVSSTESAVYAIKGGHAMAGFEACPVSHPLVKFALEGAKRRLARPVQPKEPLSVSTVQAMATHFASSGMLHFPIFVFYLFFWLVLQAFFALMRLGI</sequence>
<dbReference type="InterPro" id="IPR010998">
    <property type="entry name" value="Integrase_recombinase_N"/>
</dbReference>
<evidence type="ECO:0000256" key="1">
    <source>
        <dbReference type="ARBA" id="ARBA00023125"/>
    </source>
</evidence>
<dbReference type="Proteomes" id="UP001159405">
    <property type="component" value="Unassembled WGS sequence"/>
</dbReference>
<proteinExistence type="predicted"/>
<feature type="transmembrane region" description="Helical" evidence="2">
    <location>
        <begin position="173"/>
        <end position="194"/>
    </location>
</feature>
<name>A0ABN8RVM9_9CNID</name>
<keyword evidence="2" id="KW-1133">Transmembrane helix</keyword>
<evidence type="ECO:0000313" key="4">
    <source>
        <dbReference type="Proteomes" id="UP001159405"/>
    </source>
</evidence>
<gene>
    <name evidence="3" type="ORF">PLOB_00027080</name>
</gene>
<keyword evidence="2" id="KW-0472">Membrane</keyword>
<evidence type="ECO:0000256" key="2">
    <source>
        <dbReference type="SAM" id="Phobius"/>
    </source>
</evidence>